<evidence type="ECO:0008006" key="4">
    <source>
        <dbReference type="Google" id="ProtNLM"/>
    </source>
</evidence>
<evidence type="ECO:0000313" key="2">
    <source>
        <dbReference type="EMBL" id="KAG5510542.1"/>
    </source>
</evidence>
<organism evidence="2 3">
    <name type="scientific">Porcisia hertigi</name>
    <dbReference type="NCBI Taxonomy" id="2761500"/>
    <lineage>
        <taxon>Eukaryota</taxon>
        <taxon>Discoba</taxon>
        <taxon>Euglenozoa</taxon>
        <taxon>Kinetoplastea</taxon>
        <taxon>Metakinetoplastina</taxon>
        <taxon>Trypanosomatida</taxon>
        <taxon>Trypanosomatidae</taxon>
        <taxon>Leishmaniinae</taxon>
        <taxon>Porcisia</taxon>
    </lineage>
</organism>
<feature type="compositionally biased region" description="Low complexity" evidence="1">
    <location>
        <begin position="70"/>
        <end position="90"/>
    </location>
</feature>
<dbReference type="OrthoDB" id="3821113at2759"/>
<dbReference type="PROSITE" id="PS51808">
    <property type="entry name" value="CHCH"/>
    <property type="match status" value="1"/>
</dbReference>
<dbReference type="EMBL" id="JAFJZO010000009">
    <property type="protein sequence ID" value="KAG5510542.1"/>
    <property type="molecule type" value="Genomic_DNA"/>
</dbReference>
<proteinExistence type="predicted"/>
<dbReference type="KEGG" id="phet:94292864"/>
<accession>A0A836YIX9</accession>
<reference evidence="2 3" key="1">
    <citation type="submission" date="2021-02" db="EMBL/GenBank/DDBJ databases">
        <title>Porcisia hertigi Genome sequencing and assembly.</title>
        <authorList>
            <person name="Almutairi H."/>
            <person name="Gatherer D."/>
        </authorList>
    </citation>
    <scope>NUCLEOTIDE SEQUENCE [LARGE SCALE GENOMIC DNA]</scope>
    <source>
        <strain evidence="2 3">C119</strain>
    </source>
</reference>
<evidence type="ECO:0000256" key="1">
    <source>
        <dbReference type="SAM" id="MobiDB-lite"/>
    </source>
</evidence>
<dbReference type="Proteomes" id="UP000674318">
    <property type="component" value="Unassembled WGS sequence"/>
</dbReference>
<name>A0A836YIX9_9TRYP</name>
<gene>
    <name evidence="2" type="ORF">JKF63_06839</name>
</gene>
<feature type="region of interest" description="Disordered" evidence="1">
    <location>
        <begin position="67"/>
        <end position="90"/>
    </location>
</feature>
<protein>
    <recommendedName>
        <fullName evidence="4">IMS import disulfide relay-system CHCH-CHCH-like Cx9C domain-containing protein</fullName>
    </recommendedName>
</protein>
<keyword evidence="3" id="KW-1185">Reference proteome</keyword>
<evidence type="ECO:0000313" key="3">
    <source>
        <dbReference type="Proteomes" id="UP000674318"/>
    </source>
</evidence>
<comment type="caution">
    <text evidence="2">The sequence shown here is derived from an EMBL/GenBank/DDBJ whole genome shotgun (WGS) entry which is preliminary data.</text>
</comment>
<dbReference type="GeneID" id="94292864"/>
<dbReference type="RefSeq" id="XP_067759146.1">
    <property type="nucleotide sequence ID" value="XM_067902787.1"/>
</dbReference>
<sequence>MEGNFYVSDIVIDRELKSKYGIAYRKCPMESKNYGQCVEACQINRNLQRNSCAKERHALRACISKHLRDSSAGSTTSSNAASNSCGAQNQ</sequence>
<dbReference type="AlphaFoldDB" id="A0A836YIX9"/>